<proteinExistence type="predicted"/>
<evidence type="ECO:0000313" key="3">
    <source>
        <dbReference type="Proteomes" id="UP000622317"/>
    </source>
</evidence>
<evidence type="ECO:0000259" key="1">
    <source>
        <dbReference type="PROSITE" id="PS50853"/>
    </source>
</evidence>
<sequence>MRNVTKLGIGLGSLALASVGYSSISFNIAAGTLRDSSGVAINNGLVILAADTDDDGFALPNATDFLPGAGDVEVARWNFSEGGGLDGEFLASKVIADYDAGGWSEGDALALFWYPTLDKTASEPGAGVKFGVFADPTNESTGDPWVMPADDEHLYSLQFFADGSVLSTSTFASEYVAGASLEEGVALADLTDVMASPSKTTATSNTVTWDLASSAQGYSIERRIAGTDNWNTIAAVGGGVSSYVDANLGAGLTYEYRVVAENGLSAFPSVSDEKLFSERAQFRGVAIRSNVEVADLARHAYGGVILTGGDASSATTKKLHMQASGNDTNNPDGNFDGAFLLDPTMDLYDQFAGAFTDFNDDWLRNESAVATEMDSLSASGRGNVFDASADNRDAAILKDGAIAGDKGYSFIVSPYEVPEVGDPKSNYAGVPVDGEVVVSIYDAEDIDGTQDNIRISKLAARGHVSDSTFFGMIGGLDIEGRPGVRKQVLILGKGPHLETDEPLVEGLAITNPILKLRLGGTLDVIAENDDWATATPSTASEVTVETDVDKIRAALVATGNTKFDAHPKDSVMLVTLDPGTYTVEMVGMTGGARESGLGFIEIQEVELDPLSL</sequence>
<accession>A0A927F653</accession>
<dbReference type="Gene3D" id="2.60.40.10">
    <property type="entry name" value="Immunoglobulins"/>
    <property type="match status" value="1"/>
</dbReference>
<dbReference type="PROSITE" id="PS50853">
    <property type="entry name" value="FN3"/>
    <property type="match status" value="1"/>
</dbReference>
<gene>
    <name evidence="2" type="ORF">IEN85_04330</name>
</gene>
<dbReference type="InterPro" id="IPR003961">
    <property type="entry name" value="FN3_dom"/>
</dbReference>
<feature type="domain" description="Fibronectin type-III" evidence="1">
    <location>
        <begin position="186"/>
        <end position="281"/>
    </location>
</feature>
<reference evidence="2" key="1">
    <citation type="submission" date="2020-09" db="EMBL/GenBank/DDBJ databases">
        <title>Pelagicoccus enzymogenes sp. nov. with an EPS production, isolated from marine sediment.</title>
        <authorList>
            <person name="Feng X."/>
        </authorList>
    </citation>
    <scope>NUCLEOTIDE SEQUENCE</scope>
    <source>
        <strain evidence="2">NFK12</strain>
    </source>
</reference>
<comment type="caution">
    <text evidence="2">The sequence shown here is derived from an EMBL/GenBank/DDBJ whole genome shotgun (WGS) entry which is preliminary data.</text>
</comment>
<dbReference type="InterPro" id="IPR013783">
    <property type="entry name" value="Ig-like_fold"/>
</dbReference>
<dbReference type="EMBL" id="JACYFG010000006">
    <property type="protein sequence ID" value="MBD5778705.1"/>
    <property type="molecule type" value="Genomic_DNA"/>
</dbReference>
<dbReference type="AlphaFoldDB" id="A0A927F653"/>
<dbReference type="InterPro" id="IPR036116">
    <property type="entry name" value="FN3_sf"/>
</dbReference>
<dbReference type="RefSeq" id="WP_191615835.1">
    <property type="nucleotide sequence ID" value="NZ_JACYFG010000006.1"/>
</dbReference>
<keyword evidence="3" id="KW-1185">Reference proteome</keyword>
<dbReference type="SUPFAM" id="SSF49265">
    <property type="entry name" value="Fibronectin type III"/>
    <property type="match status" value="1"/>
</dbReference>
<organism evidence="2 3">
    <name type="scientific">Pelagicoccus enzymogenes</name>
    <dbReference type="NCBI Taxonomy" id="2773457"/>
    <lineage>
        <taxon>Bacteria</taxon>
        <taxon>Pseudomonadati</taxon>
        <taxon>Verrucomicrobiota</taxon>
        <taxon>Opitutia</taxon>
        <taxon>Puniceicoccales</taxon>
        <taxon>Pelagicoccaceae</taxon>
        <taxon>Pelagicoccus</taxon>
    </lineage>
</organism>
<dbReference type="Proteomes" id="UP000622317">
    <property type="component" value="Unassembled WGS sequence"/>
</dbReference>
<protein>
    <submittedName>
        <fullName evidence="2">Fibronectin type III domain-containing protein</fullName>
    </submittedName>
</protein>
<dbReference type="CDD" id="cd00063">
    <property type="entry name" value="FN3"/>
    <property type="match status" value="1"/>
</dbReference>
<name>A0A927F653_9BACT</name>
<evidence type="ECO:0000313" key="2">
    <source>
        <dbReference type="EMBL" id="MBD5778705.1"/>
    </source>
</evidence>